<dbReference type="EMBL" id="LAZR01007316">
    <property type="protein sequence ID" value="KKM86056.1"/>
    <property type="molecule type" value="Genomic_DNA"/>
</dbReference>
<dbReference type="AlphaFoldDB" id="A0A0F9LFT1"/>
<gene>
    <name evidence="1" type="ORF">LCGC14_1282860</name>
</gene>
<proteinExistence type="predicted"/>
<evidence type="ECO:0000313" key="1">
    <source>
        <dbReference type="EMBL" id="KKM86056.1"/>
    </source>
</evidence>
<organism evidence="1">
    <name type="scientific">marine sediment metagenome</name>
    <dbReference type="NCBI Taxonomy" id="412755"/>
    <lineage>
        <taxon>unclassified sequences</taxon>
        <taxon>metagenomes</taxon>
        <taxon>ecological metagenomes</taxon>
    </lineage>
</organism>
<protein>
    <submittedName>
        <fullName evidence="1">Uncharacterized protein</fullName>
    </submittedName>
</protein>
<comment type="caution">
    <text evidence="1">The sequence shown here is derived from an EMBL/GenBank/DDBJ whole genome shotgun (WGS) entry which is preliminary data.</text>
</comment>
<sequence length="119" mass="14427">MKRRWRLGLALIALLILIVPYEIDTSDNPPWHICGREEKRIQIAALVYSANADFMCGKLYIFRMYLGAEYRPRALSVRYAWCVCWEKKNMLTAENFWEYDWENPTWEDKMNVLLIDWEW</sequence>
<reference evidence="1" key="1">
    <citation type="journal article" date="2015" name="Nature">
        <title>Complex archaea that bridge the gap between prokaryotes and eukaryotes.</title>
        <authorList>
            <person name="Spang A."/>
            <person name="Saw J.H."/>
            <person name="Jorgensen S.L."/>
            <person name="Zaremba-Niedzwiedzka K."/>
            <person name="Martijn J."/>
            <person name="Lind A.E."/>
            <person name="van Eijk R."/>
            <person name="Schleper C."/>
            <person name="Guy L."/>
            <person name="Ettema T.J."/>
        </authorList>
    </citation>
    <scope>NUCLEOTIDE SEQUENCE</scope>
</reference>
<name>A0A0F9LFT1_9ZZZZ</name>
<accession>A0A0F9LFT1</accession>